<dbReference type="InterPro" id="IPR000531">
    <property type="entry name" value="Beta-barrel_TonB"/>
</dbReference>
<evidence type="ECO:0000259" key="16">
    <source>
        <dbReference type="Pfam" id="PF07715"/>
    </source>
</evidence>
<evidence type="ECO:0000256" key="4">
    <source>
        <dbReference type="ARBA" id="ARBA00022496"/>
    </source>
</evidence>
<feature type="signal peptide" evidence="14">
    <location>
        <begin position="1"/>
        <end position="29"/>
    </location>
</feature>
<evidence type="ECO:0000256" key="2">
    <source>
        <dbReference type="ARBA" id="ARBA00022448"/>
    </source>
</evidence>
<feature type="chain" id="PRO_5027049658" evidence="14">
    <location>
        <begin position="30"/>
        <end position="814"/>
    </location>
</feature>
<dbReference type="InterPro" id="IPR010917">
    <property type="entry name" value="TonB_rcpt_CS"/>
</dbReference>
<keyword evidence="11 12" id="KW-0998">Cell outer membrane</keyword>
<dbReference type="KEGG" id="ggr:HKW67_14980"/>
<keyword evidence="4" id="KW-0410">Iron transport</keyword>
<evidence type="ECO:0000259" key="15">
    <source>
        <dbReference type="Pfam" id="PF00593"/>
    </source>
</evidence>
<evidence type="ECO:0000256" key="14">
    <source>
        <dbReference type="SAM" id="SignalP"/>
    </source>
</evidence>
<keyword evidence="17" id="KW-0675">Receptor</keyword>
<feature type="domain" description="TonB-dependent receptor plug" evidence="16">
    <location>
        <begin position="55"/>
        <end position="166"/>
    </location>
</feature>
<evidence type="ECO:0000256" key="5">
    <source>
        <dbReference type="ARBA" id="ARBA00022692"/>
    </source>
</evidence>
<evidence type="ECO:0000313" key="17">
    <source>
        <dbReference type="EMBL" id="QJR36723.1"/>
    </source>
</evidence>
<dbReference type="Pfam" id="PF00593">
    <property type="entry name" value="TonB_dep_Rec_b-barrel"/>
    <property type="match status" value="1"/>
</dbReference>
<dbReference type="PANTHER" id="PTHR32552">
    <property type="entry name" value="FERRICHROME IRON RECEPTOR-RELATED"/>
    <property type="match status" value="1"/>
</dbReference>
<feature type="domain" description="TonB-dependent receptor-like beta-barrel" evidence="15">
    <location>
        <begin position="396"/>
        <end position="775"/>
    </location>
</feature>
<organism evidence="17 18">
    <name type="scientific">Gemmatimonas groenlandica</name>
    <dbReference type="NCBI Taxonomy" id="2732249"/>
    <lineage>
        <taxon>Bacteria</taxon>
        <taxon>Pseudomonadati</taxon>
        <taxon>Gemmatimonadota</taxon>
        <taxon>Gemmatimonadia</taxon>
        <taxon>Gemmatimonadales</taxon>
        <taxon>Gemmatimonadaceae</taxon>
        <taxon>Gemmatimonas</taxon>
    </lineage>
</organism>
<dbReference type="GO" id="GO:0015344">
    <property type="term" value="F:siderophore uptake transmembrane transporter activity"/>
    <property type="evidence" value="ECO:0007669"/>
    <property type="project" value="TreeGrafter"/>
</dbReference>
<keyword evidence="10 12" id="KW-0472">Membrane</keyword>
<dbReference type="Pfam" id="PF07715">
    <property type="entry name" value="Plug"/>
    <property type="match status" value="1"/>
</dbReference>
<dbReference type="Gene3D" id="2.170.130.10">
    <property type="entry name" value="TonB-dependent receptor, plug domain"/>
    <property type="match status" value="1"/>
</dbReference>
<evidence type="ECO:0000256" key="6">
    <source>
        <dbReference type="ARBA" id="ARBA00022729"/>
    </source>
</evidence>
<keyword evidence="18" id="KW-1185">Reference proteome</keyword>
<evidence type="ECO:0000256" key="3">
    <source>
        <dbReference type="ARBA" id="ARBA00022452"/>
    </source>
</evidence>
<keyword evidence="5 12" id="KW-0812">Transmembrane</keyword>
<keyword evidence="6 14" id="KW-0732">Signal</keyword>
<accession>A0A6M4IPR3</accession>
<keyword evidence="7" id="KW-0408">Iron</keyword>
<dbReference type="InterPro" id="IPR039426">
    <property type="entry name" value="TonB-dep_rcpt-like"/>
</dbReference>
<proteinExistence type="inferred from homology"/>
<dbReference type="Gene3D" id="2.40.170.20">
    <property type="entry name" value="TonB-dependent receptor, beta-barrel domain"/>
    <property type="match status" value="1"/>
</dbReference>
<dbReference type="RefSeq" id="WP_171226157.1">
    <property type="nucleotide sequence ID" value="NZ_CP053085.1"/>
</dbReference>
<protein>
    <submittedName>
        <fullName evidence="17">TonB-dependent receptor</fullName>
    </submittedName>
</protein>
<evidence type="ECO:0000256" key="10">
    <source>
        <dbReference type="ARBA" id="ARBA00023136"/>
    </source>
</evidence>
<dbReference type="EMBL" id="CP053085">
    <property type="protein sequence ID" value="QJR36723.1"/>
    <property type="molecule type" value="Genomic_DNA"/>
</dbReference>
<keyword evidence="8" id="KW-0406">Ion transport</keyword>
<sequence length="814" mass="87653">MRHDNRPAYLTLLAAASSSLLLSASPLRAQATTKRDSAQALGKVTVTGVTGRGSARAASGVDSSVLRSTAPGTSALKAVERIPGVNMQSVDGFGMYEWSNRITMRGFQSAQIGQTMDGIPLGDMSYGNWNGLGVGRAVDASNLESTSVAQGSGALGTASANNLGGVVQYATAEPAGRQQFLLQQMGGQNSARRTLLRYDMGLKTFGGTNGVSAFLSVSRFDSDKWKGGGERLSNFPGEQDLLFGQNGFLGGAGENWHEQINLKSNLFIGSAKFTAFYNYANKKESDYMDLSLGVFNATAPGSSNFGFGPMFDYQTNWATAKQFAEASLPTYTPLTDASYYSSAQGARLDHLAYLKGEFKPTASTRVEVQPYLHLNRGGGDWHAPSYGAAYSPDPIMFRQTQYKANRGGIMAKGTASFTLGGVSNQFEVGGWYEQNESSNRRPRWRMKNYQLGPEVDFTKVLRLDYDRTADVTTTQFHVQNTNRLLNERLTLSYGAKLLTVNADFTNNGNTPTDGIVAPIFADATRPSLNVKTDATVLPQVGAVFKVNENNEVFANWSENVNQFPLSPAGGVYNAAPATFEFFKSTAKAERATTLELGARTRRGKLEAGITGYAIDYRNRLLGIALCPQTVTCATGFGNVGSVNTMGLEGVVNADLGNGLRAFGSASFNSSKFGDDYLANQADPTSRVNTKDKYVQDAPKQMATASLSYTRAKLNLTLGGRYVGERYFTYTNDLNTAGDGEGKVPGYFVSDLSARYRLGRIGALKSLELQLNMNNLLDERYIGTMGSGGFTASGDNTTFLTGAPRQIFFSLSTTF</sequence>
<dbReference type="PANTHER" id="PTHR32552:SF89">
    <property type="entry name" value="CATECHOLATE SIDEROPHORE RECEPTOR FIU"/>
    <property type="match status" value="1"/>
</dbReference>
<name>A0A6M4IPR3_9BACT</name>
<gene>
    <name evidence="17" type="ORF">HKW67_14980</name>
</gene>
<dbReference type="InterPro" id="IPR036942">
    <property type="entry name" value="Beta-barrel_TonB_sf"/>
</dbReference>
<comment type="subcellular location">
    <subcellularLocation>
        <location evidence="1 12">Cell outer membrane</location>
        <topology evidence="1 12">Multi-pass membrane protein</topology>
    </subcellularLocation>
</comment>
<dbReference type="InterPro" id="IPR037066">
    <property type="entry name" value="Plug_dom_sf"/>
</dbReference>
<evidence type="ECO:0000256" key="1">
    <source>
        <dbReference type="ARBA" id="ARBA00004571"/>
    </source>
</evidence>
<evidence type="ECO:0000256" key="13">
    <source>
        <dbReference type="RuleBase" id="RU003357"/>
    </source>
</evidence>
<dbReference type="SUPFAM" id="SSF56935">
    <property type="entry name" value="Porins"/>
    <property type="match status" value="1"/>
</dbReference>
<comment type="similarity">
    <text evidence="12 13">Belongs to the TonB-dependent receptor family.</text>
</comment>
<evidence type="ECO:0000313" key="18">
    <source>
        <dbReference type="Proteomes" id="UP000500938"/>
    </source>
</evidence>
<reference evidence="17 18" key="1">
    <citation type="submission" date="2020-05" db="EMBL/GenBank/DDBJ databases">
        <title>Complete genome sequence of Gemmatimonas greenlandica TET16.</title>
        <authorList>
            <person name="Zeng Y."/>
        </authorList>
    </citation>
    <scope>NUCLEOTIDE SEQUENCE [LARGE SCALE GENOMIC DNA]</scope>
    <source>
        <strain evidence="17 18">TET16</strain>
    </source>
</reference>
<dbReference type="Proteomes" id="UP000500938">
    <property type="component" value="Chromosome"/>
</dbReference>
<dbReference type="GO" id="GO:0009279">
    <property type="term" value="C:cell outer membrane"/>
    <property type="evidence" value="ECO:0007669"/>
    <property type="project" value="UniProtKB-SubCell"/>
</dbReference>
<dbReference type="AlphaFoldDB" id="A0A6M4IPR3"/>
<keyword evidence="9 13" id="KW-0798">TonB box</keyword>
<dbReference type="InterPro" id="IPR012910">
    <property type="entry name" value="Plug_dom"/>
</dbReference>
<dbReference type="PROSITE" id="PS01156">
    <property type="entry name" value="TONB_DEPENDENT_REC_2"/>
    <property type="match status" value="1"/>
</dbReference>
<evidence type="ECO:0000256" key="7">
    <source>
        <dbReference type="ARBA" id="ARBA00023004"/>
    </source>
</evidence>
<keyword evidence="2 12" id="KW-0813">Transport</keyword>
<dbReference type="PROSITE" id="PS52016">
    <property type="entry name" value="TONB_DEPENDENT_REC_3"/>
    <property type="match status" value="1"/>
</dbReference>
<evidence type="ECO:0000256" key="12">
    <source>
        <dbReference type="PROSITE-ProRule" id="PRU01360"/>
    </source>
</evidence>
<evidence type="ECO:0000256" key="9">
    <source>
        <dbReference type="ARBA" id="ARBA00023077"/>
    </source>
</evidence>
<evidence type="ECO:0000256" key="11">
    <source>
        <dbReference type="ARBA" id="ARBA00023237"/>
    </source>
</evidence>
<keyword evidence="3 12" id="KW-1134">Transmembrane beta strand</keyword>
<evidence type="ECO:0000256" key="8">
    <source>
        <dbReference type="ARBA" id="ARBA00023065"/>
    </source>
</evidence>